<dbReference type="EMBL" id="CP043312">
    <property type="protein sequence ID" value="QEK39885.1"/>
    <property type="molecule type" value="Genomic_DNA"/>
</dbReference>
<dbReference type="InterPro" id="IPR002123">
    <property type="entry name" value="Plipid/glycerol_acylTrfase"/>
</dbReference>
<evidence type="ECO:0000256" key="2">
    <source>
        <dbReference type="ARBA" id="ARBA00022679"/>
    </source>
</evidence>
<dbReference type="PANTHER" id="PTHR10434:SF40">
    <property type="entry name" value="1-ACYL-SN-GLYCEROL-3-PHOSPHATE ACYLTRANSFERASE"/>
    <property type="match status" value="1"/>
</dbReference>
<dbReference type="SMART" id="SM00563">
    <property type="entry name" value="PlsC"/>
    <property type="match status" value="1"/>
</dbReference>
<reference evidence="5 6" key="1">
    <citation type="submission" date="2019-08" db="EMBL/GenBank/DDBJ databases">
        <title>Highly reduced genomes of protist endosymbionts show evolutionary convergence.</title>
        <authorList>
            <person name="George E."/>
            <person name="Husnik F."/>
            <person name="Tashyreva D."/>
            <person name="Prokopchuk G."/>
            <person name="Horak A."/>
            <person name="Kwong W.K."/>
            <person name="Lukes J."/>
            <person name="Keeling P.J."/>
        </authorList>
    </citation>
    <scope>NUCLEOTIDE SEQUENCE [LARGE SCALE GENOMIC DNA]</scope>
    <source>
        <strain evidence="5">1621</strain>
    </source>
</reference>
<evidence type="ECO:0000313" key="6">
    <source>
        <dbReference type="Proteomes" id="UP000323844"/>
    </source>
</evidence>
<evidence type="ECO:0000256" key="1">
    <source>
        <dbReference type="ARBA" id="ARBA00005189"/>
    </source>
</evidence>
<comment type="pathway">
    <text evidence="1">Lipid metabolism.</text>
</comment>
<organism evidence="5 6">
    <name type="scientific">Candidatus Sneabacter namystus</name>
    <dbReference type="NCBI Taxonomy" id="2601646"/>
    <lineage>
        <taxon>Bacteria</taxon>
        <taxon>Pseudomonadati</taxon>
        <taxon>Pseudomonadota</taxon>
        <taxon>Alphaproteobacteria</taxon>
        <taxon>Rickettsiales</taxon>
        <taxon>Rickettsiaceae</taxon>
        <taxon>Rickettsieae</taxon>
        <taxon>Candidatus Sneabacter</taxon>
    </lineage>
</organism>
<dbReference type="Proteomes" id="UP000323844">
    <property type="component" value="Chromosome"/>
</dbReference>
<gene>
    <name evidence="5" type="ORF">FZC37_01905</name>
</gene>
<dbReference type="AlphaFoldDB" id="A0A5C0UI55"/>
<proteinExistence type="predicted"/>
<evidence type="ECO:0000256" key="3">
    <source>
        <dbReference type="ARBA" id="ARBA00023315"/>
    </source>
</evidence>
<evidence type="ECO:0000259" key="4">
    <source>
        <dbReference type="SMART" id="SM00563"/>
    </source>
</evidence>
<dbReference type="OrthoDB" id="5290997at2"/>
<sequence>MASAKWICGLNYSVYGLEKLPKVPSVVLSNHQSFWENLFMQVIIPKHSWVIKKELFKIPFFGFSLKMLDPIAIDRKTSSSVKSILEGGLKKIQQGLWLVIFPEAGRISPYRTVKIKPSGVKVALSAKVPIVIMVHNAGLYWPPGISIKRPGTIEVRIVDVIYPEQTQGLDVRTVTDRIFESMSYHKNLLVEKQESSKKFC</sequence>
<dbReference type="GO" id="GO:0006654">
    <property type="term" value="P:phosphatidic acid biosynthetic process"/>
    <property type="evidence" value="ECO:0007669"/>
    <property type="project" value="TreeGrafter"/>
</dbReference>
<dbReference type="GO" id="GO:0003841">
    <property type="term" value="F:1-acylglycerol-3-phosphate O-acyltransferase activity"/>
    <property type="evidence" value="ECO:0007669"/>
    <property type="project" value="TreeGrafter"/>
</dbReference>
<keyword evidence="2 5" id="KW-0808">Transferase</keyword>
<dbReference type="SUPFAM" id="SSF69593">
    <property type="entry name" value="Glycerol-3-phosphate (1)-acyltransferase"/>
    <property type="match status" value="1"/>
</dbReference>
<dbReference type="PANTHER" id="PTHR10434">
    <property type="entry name" value="1-ACYL-SN-GLYCEROL-3-PHOSPHATE ACYLTRANSFERASE"/>
    <property type="match status" value="1"/>
</dbReference>
<protein>
    <submittedName>
        <fullName evidence="5">1-acyl-sn-glycerol-3-phosphate acyltransferase</fullName>
    </submittedName>
</protein>
<evidence type="ECO:0000313" key="5">
    <source>
        <dbReference type="EMBL" id="QEK39885.1"/>
    </source>
</evidence>
<dbReference type="CDD" id="cd07989">
    <property type="entry name" value="LPLAT_AGPAT-like"/>
    <property type="match status" value="1"/>
</dbReference>
<name>A0A5C0UI55_9RICK</name>
<accession>A0A5C0UI55</accession>
<dbReference type="KEGG" id="snay:FZC37_01905"/>
<keyword evidence="6" id="KW-1185">Reference proteome</keyword>
<keyword evidence="3 5" id="KW-0012">Acyltransferase</keyword>
<dbReference type="Pfam" id="PF01553">
    <property type="entry name" value="Acyltransferase"/>
    <property type="match status" value="1"/>
</dbReference>
<feature type="domain" description="Phospholipid/glycerol acyltransferase" evidence="4">
    <location>
        <begin position="25"/>
        <end position="138"/>
    </location>
</feature>